<dbReference type="STRING" id="47428.A0A284RQ43"/>
<keyword evidence="3" id="KW-1185">Reference proteome</keyword>
<organism evidence="2 3">
    <name type="scientific">Armillaria ostoyae</name>
    <name type="common">Armillaria root rot fungus</name>
    <dbReference type="NCBI Taxonomy" id="47428"/>
    <lineage>
        <taxon>Eukaryota</taxon>
        <taxon>Fungi</taxon>
        <taxon>Dikarya</taxon>
        <taxon>Basidiomycota</taxon>
        <taxon>Agaricomycotina</taxon>
        <taxon>Agaricomycetes</taxon>
        <taxon>Agaricomycetidae</taxon>
        <taxon>Agaricales</taxon>
        <taxon>Marasmiineae</taxon>
        <taxon>Physalacriaceae</taxon>
        <taxon>Armillaria</taxon>
    </lineage>
</organism>
<reference evidence="3" key="1">
    <citation type="journal article" date="2017" name="Nat. Ecol. Evol.">
        <title>Genome expansion and lineage-specific genetic innovations in the forest pathogenic fungi Armillaria.</title>
        <authorList>
            <person name="Sipos G."/>
            <person name="Prasanna A.N."/>
            <person name="Walter M.C."/>
            <person name="O'Connor E."/>
            <person name="Balint B."/>
            <person name="Krizsan K."/>
            <person name="Kiss B."/>
            <person name="Hess J."/>
            <person name="Varga T."/>
            <person name="Slot J."/>
            <person name="Riley R."/>
            <person name="Boka B."/>
            <person name="Rigling D."/>
            <person name="Barry K."/>
            <person name="Lee J."/>
            <person name="Mihaltcheva S."/>
            <person name="LaButti K."/>
            <person name="Lipzen A."/>
            <person name="Waldron R."/>
            <person name="Moloney N.M."/>
            <person name="Sperisen C."/>
            <person name="Kredics L."/>
            <person name="Vagvoelgyi C."/>
            <person name="Patrignani A."/>
            <person name="Fitzpatrick D."/>
            <person name="Nagy I."/>
            <person name="Doyle S."/>
            <person name="Anderson J.B."/>
            <person name="Grigoriev I.V."/>
            <person name="Gueldener U."/>
            <person name="Muensterkoetter M."/>
            <person name="Nagy L.G."/>
        </authorList>
    </citation>
    <scope>NUCLEOTIDE SEQUENCE [LARGE SCALE GENOMIC DNA]</scope>
    <source>
        <strain evidence="3">C18/9</strain>
    </source>
</reference>
<sequence length="460" mass="52077">MTAGYQFGWNSQCFAASPSPVSPPLSHRSVTPHPPDDELPNDNFPSPPVNETPKEKKIYHPYLTGEKCNQDSEPLPANTPPLAQPSVENVWASFNGEVQFCLADFLFCKVEMSQGDVNDLMDLWALDLHKYKDEGQAPFSNHQALHKAIDEIWIGSVPWKCFKTVVPENLDQHAPEWQKRSYQIWFHDLDVVISNILANREFDTTPYVHLDPAGKRHWSDFMSGNYAWRHATQIFEANPETKGAMYVSVILGSDKTTVSVAIGNVEYYPVYLSIGNLCNPAWHGHCNGVVPITFIAIPKSDQKYDRDVAFHLFKKKLYHQSLTAVLSSLLPTMTEPVICQCPDGYYRRVIYDLGPYIADYPEQVLLAGIVQGWCPKCTAPASNLDAPGDRRSRKHTEVLLESLADDGDILWDNYGIDKDILIIKGSFKDHLVEWVYNYLVIKEGEARAKEIMDHHQKLTS</sequence>
<dbReference type="OMA" id="PRETHAY"/>
<feature type="region of interest" description="Disordered" evidence="1">
    <location>
        <begin position="17"/>
        <end position="53"/>
    </location>
</feature>
<gene>
    <name evidence="2" type="ORF">ARMOST_14258</name>
</gene>
<evidence type="ECO:0000256" key="1">
    <source>
        <dbReference type="SAM" id="MobiDB-lite"/>
    </source>
</evidence>
<dbReference type="AlphaFoldDB" id="A0A284RQ43"/>
<protein>
    <submittedName>
        <fullName evidence="2">Uncharacterized protein</fullName>
    </submittedName>
</protein>
<accession>A0A284RQ43</accession>
<evidence type="ECO:0000313" key="3">
    <source>
        <dbReference type="Proteomes" id="UP000219338"/>
    </source>
</evidence>
<dbReference type="Proteomes" id="UP000219338">
    <property type="component" value="Unassembled WGS sequence"/>
</dbReference>
<dbReference type="EMBL" id="FUEG01000013">
    <property type="protein sequence ID" value="SJL10863.1"/>
    <property type="molecule type" value="Genomic_DNA"/>
</dbReference>
<dbReference type="InterPro" id="IPR041078">
    <property type="entry name" value="Plavaka"/>
</dbReference>
<dbReference type="Pfam" id="PF18759">
    <property type="entry name" value="Plavaka"/>
    <property type="match status" value="1"/>
</dbReference>
<name>A0A284RQ43_ARMOS</name>
<proteinExistence type="predicted"/>
<evidence type="ECO:0000313" key="2">
    <source>
        <dbReference type="EMBL" id="SJL10863.1"/>
    </source>
</evidence>
<dbReference type="OrthoDB" id="3199698at2759"/>